<comment type="caution">
    <text evidence="8">The sequence shown here is derived from an EMBL/GenBank/DDBJ whole genome shotgun (WGS) entry which is preliminary data.</text>
</comment>
<dbReference type="InterPro" id="IPR036316">
    <property type="entry name" value="Pili_assmbl_chap_C_dom_sf"/>
</dbReference>
<name>A0A4C2ZH92_ECOLX</name>
<accession>A0A4C2ZH92</accession>
<evidence type="ECO:0000259" key="7">
    <source>
        <dbReference type="Pfam" id="PF00345"/>
    </source>
</evidence>
<dbReference type="SUPFAM" id="SSF49584">
    <property type="entry name" value="Periplasmic chaperone C-domain"/>
    <property type="match status" value="1"/>
</dbReference>
<evidence type="ECO:0000256" key="4">
    <source>
        <dbReference type="ARBA" id="ARBA00022764"/>
    </source>
</evidence>
<feature type="signal peptide" evidence="6">
    <location>
        <begin position="1"/>
        <end position="26"/>
    </location>
</feature>
<dbReference type="NCBIfam" id="NF011758">
    <property type="entry name" value="PRK15211.1"/>
    <property type="match status" value="1"/>
</dbReference>
<evidence type="ECO:0000313" key="8">
    <source>
        <dbReference type="EMBL" id="GCO17189.1"/>
    </source>
</evidence>
<dbReference type="InterPro" id="IPR050643">
    <property type="entry name" value="Periplasmic_pilus_chap"/>
</dbReference>
<keyword evidence="4" id="KW-0574">Periplasm</keyword>
<feature type="domain" description="Pili assembly chaperone N-terminal" evidence="7">
    <location>
        <begin position="28"/>
        <end position="143"/>
    </location>
</feature>
<dbReference type="PANTHER" id="PTHR30251">
    <property type="entry name" value="PILUS ASSEMBLY CHAPERONE"/>
    <property type="match status" value="1"/>
</dbReference>
<evidence type="ECO:0000256" key="6">
    <source>
        <dbReference type="SAM" id="SignalP"/>
    </source>
</evidence>
<dbReference type="InterPro" id="IPR001829">
    <property type="entry name" value="Pili_assmbl_chaperone_bac"/>
</dbReference>
<dbReference type="Gene3D" id="2.60.40.10">
    <property type="entry name" value="Immunoglobulins"/>
    <property type="match status" value="2"/>
</dbReference>
<keyword evidence="5" id="KW-0143">Chaperone</keyword>
<reference evidence="8 9" key="1">
    <citation type="submission" date="2018-04" db="EMBL/GenBank/DDBJ databases">
        <title>Large scale genomics of bovine and human commensal E. coli to reveal the emerging process of EHEC.</title>
        <authorList>
            <person name="Arimizu Y."/>
            <person name="Ogura Y."/>
        </authorList>
    </citation>
    <scope>NUCLEOTIDE SEQUENCE [LARGE SCALE GENOMIC DNA]</scope>
    <source>
        <strain evidence="8 9">ECSC038</strain>
    </source>
</reference>
<dbReference type="InterPro" id="IPR008962">
    <property type="entry name" value="PapD-like_sf"/>
</dbReference>
<organism evidence="8 9">
    <name type="scientific">Escherichia coli</name>
    <dbReference type="NCBI Taxonomy" id="562"/>
    <lineage>
        <taxon>Bacteria</taxon>
        <taxon>Pseudomonadati</taxon>
        <taxon>Pseudomonadota</taxon>
        <taxon>Gammaproteobacteria</taxon>
        <taxon>Enterobacterales</taxon>
        <taxon>Enterobacteriaceae</taxon>
        <taxon>Escherichia</taxon>
    </lineage>
</organism>
<dbReference type="AlphaFoldDB" id="A0A4C2ZH92"/>
<protein>
    <submittedName>
        <fullName evidence="8">Fimbrial chaperone FaeE</fullName>
    </submittedName>
</protein>
<dbReference type="Pfam" id="PF00345">
    <property type="entry name" value="PapD_N"/>
    <property type="match status" value="1"/>
</dbReference>
<comment type="subcellular location">
    <subcellularLocation>
        <location evidence="1">Periplasm</location>
    </subcellularLocation>
</comment>
<evidence type="ECO:0000256" key="5">
    <source>
        <dbReference type="ARBA" id="ARBA00023186"/>
    </source>
</evidence>
<dbReference type="EMBL" id="BFIH01000025">
    <property type="protein sequence ID" value="GCO17189.1"/>
    <property type="molecule type" value="Genomic_DNA"/>
</dbReference>
<comment type="similarity">
    <text evidence="2">Belongs to the periplasmic pilus chaperone family.</text>
</comment>
<gene>
    <name evidence="8" type="ORF">ExPECSC038_00930</name>
</gene>
<dbReference type="SUPFAM" id="SSF49354">
    <property type="entry name" value="PapD-like"/>
    <property type="match status" value="1"/>
</dbReference>
<evidence type="ECO:0000256" key="3">
    <source>
        <dbReference type="ARBA" id="ARBA00022729"/>
    </source>
</evidence>
<dbReference type="PANTHER" id="PTHR30251:SF2">
    <property type="entry name" value="FIMBRIAL CHAPERONE YADV-RELATED"/>
    <property type="match status" value="1"/>
</dbReference>
<sequence length="231" mass="25988">MSNNVMKKINLMPVLALLLICFNSHAAFVLNSTRYIFAGDKDNISVQVNNESSQEYGGQIWIDNANARDQNVYFAPSPTFFKVSGGHKQILRLLKINDSLPKDKESLFWVNVQEIPKAPKEGTNSLAIALHTQVKMIYRPESLKEGREDAEKNIKIIHEGGNTILYNNSPYYFAVINVKQNGHDVKLSEETKNKIAAFAPFEKVSLGSKLSGKDISIVSFDDYGVDREYKL</sequence>
<dbReference type="GO" id="GO:0030288">
    <property type="term" value="C:outer membrane-bounded periplasmic space"/>
    <property type="evidence" value="ECO:0007669"/>
    <property type="project" value="InterPro"/>
</dbReference>
<evidence type="ECO:0000256" key="2">
    <source>
        <dbReference type="ARBA" id="ARBA00007399"/>
    </source>
</evidence>
<dbReference type="InterPro" id="IPR016147">
    <property type="entry name" value="Pili_assmbl_chaperone_N"/>
</dbReference>
<dbReference type="Proteomes" id="UP000300926">
    <property type="component" value="Unassembled WGS sequence"/>
</dbReference>
<dbReference type="GO" id="GO:0071555">
    <property type="term" value="P:cell wall organization"/>
    <property type="evidence" value="ECO:0007669"/>
    <property type="project" value="InterPro"/>
</dbReference>
<dbReference type="InterPro" id="IPR013783">
    <property type="entry name" value="Ig-like_fold"/>
</dbReference>
<keyword evidence="3 6" id="KW-0732">Signal</keyword>
<proteinExistence type="inferred from homology"/>
<evidence type="ECO:0000313" key="9">
    <source>
        <dbReference type="Proteomes" id="UP000300926"/>
    </source>
</evidence>
<evidence type="ECO:0000256" key="1">
    <source>
        <dbReference type="ARBA" id="ARBA00004418"/>
    </source>
</evidence>
<dbReference type="PRINTS" id="PR00969">
    <property type="entry name" value="CHAPERONPILI"/>
</dbReference>
<feature type="chain" id="PRO_5030095955" evidence="6">
    <location>
        <begin position="27"/>
        <end position="231"/>
    </location>
</feature>